<keyword evidence="1" id="KW-0732">Signal</keyword>
<dbReference type="Proteomes" id="UP000051804">
    <property type="component" value="Unassembled WGS sequence"/>
</dbReference>
<dbReference type="RefSeq" id="WP_054722946.1">
    <property type="nucleotide sequence ID" value="NZ_AZDJ01000003.1"/>
</dbReference>
<accession>A0A0R1K033</accession>
<proteinExistence type="predicted"/>
<comment type="caution">
    <text evidence="3">The sequence shown here is derived from an EMBL/GenBank/DDBJ whole genome shotgun (WGS) entry which is preliminary data.</text>
</comment>
<feature type="chain" id="PRO_5006406350" description="WxL domain-containing protein" evidence="1">
    <location>
        <begin position="26"/>
        <end position="188"/>
    </location>
</feature>
<feature type="signal peptide" evidence="1">
    <location>
        <begin position="1"/>
        <end position="25"/>
    </location>
</feature>
<dbReference type="EMBL" id="AZDJ01000003">
    <property type="protein sequence ID" value="KRK74001.1"/>
    <property type="molecule type" value="Genomic_DNA"/>
</dbReference>
<evidence type="ECO:0000259" key="2">
    <source>
        <dbReference type="Pfam" id="PF13731"/>
    </source>
</evidence>
<reference evidence="3 4" key="1">
    <citation type="journal article" date="2015" name="Genome Announc.">
        <title>Expanding the biotechnology potential of lactobacilli through comparative genomics of 213 strains and associated genera.</title>
        <authorList>
            <person name="Sun Z."/>
            <person name="Harris H.M."/>
            <person name="McCann A."/>
            <person name="Guo C."/>
            <person name="Argimon S."/>
            <person name="Zhang W."/>
            <person name="Yang X."/>
            <person name="Jeffery I.B."/>
            <person name="Cooney J.C."/>
            <person name="Kagawa T.F."/>
            <person name="Liu W."/>
            <person name="Song Y."/>
            <person name="Salvetti E."/>
            <person name="Wrobel A."/>
            <person name="Rasinkangas P."/>
            <person name="Parkhill J."/>
            <person name="Rea M.C."/>
            <person name="O'Sullivan O."/>
            <person name="Ritari J."/>
            <person name="Douillard F.P."/>
            <person name="Paul Ross R."/>
            <person name="Yang R."/>
            <person name="Briner A.E."/>
            <person name="Felis G.E."/>
            <person name="de Vos W.M."/>
            <person name="Barrangou R."/>
            <person name="Klaenhammer T.R."/>
            <person name="Caufield P.W."/>
            <person name="Cui Y."/>
            <person name="Zhang H."/>
            <person name="O'Toole P.W."/>
        </authorList>
    </citation>
    <scope>NUCLEOTIDE SEQUENCE [LARGE SCALE GENOMIC DNA]</scope>
    <source>
        <strain evidence="3 4">JCM 17158</strain>
    </source>
</reference>
<organism evidence="3 4">
    <name type="scientific">Lacticaseibacillus nasuensis JCM 17158</name>
    <dbReference type="NCBI Taxonomy" id="1291734"/>
    <lineage>
        <taxon>Bacteria</taxon>
        <taxon>Bacillati</taxon>
        <taxon>Bacillota</taxon>
        <taxon>Bacilli</taxon>
        <taxon>Lactobacillales</taxon>
        <taxon>Lactobacillaceae</taxon>
        <taxon>Lacticaseibacillus</taxon>
    </lineage>
</organism>
<evidence type="ECO:0000256" key="1">
    <source>
        <dbReference type="SAM" id="SignalP"/>
    </source>
</evidence>
<feature type="domain" description="WxL" evidence="2">
    <location>
        <begin position="42"/>
        <end position="183"/>
    </location>
</feature>
<dbReference type="OrthoDB" id="2339326at2"/>
<dbReference type="AlphaFoldDB" id="A0A0R1K033"/>
<protein>
    <recommendedName>
        <fullName evidence="2">WxL domain-containing protein</fullName>
    </recommendedName>
</protein>
<gene>
    <name evidence="3" type="ORF">FD02_GL001835</name>
</gene>
<sequence length="188" mass="18541">MKHGLITLGAVAVAAALSLPATVHAAAPTTKTSTATVTVSVPAGDLTLEQAPNFKFASTGAESAATLKNTGDTAVKVDDERGTGAGWSLSLQLGKFSGLTTQPGYLVFLGDTAAATTAGNTAPTVSGVTQTAPGDSGVLLENAAPSTGTGESTLTMGNVTLNGVTVPAINATYTADLTWTLGTTQTSN</sequence>
<dbReference type="Pfam" id="PF13731">
    <property type="entry name" value="WxL"/>
    <property type="match status" value="1"/>
</dbReference>
<name>A0A0R1K033_9LACO</name>
<dbReference type="PATRIC" id="fig|1291734.4.peg.1885"/>
<dbReference type="InterPro" id="IPR027994">
    <property type="entry name" value="WxL_dom"/>
</dbReference>
<keyword evidence="4" id="KW-1185">Reference proteome</keyword>
<evidence type="ECO:0000313" key="3">
    <source>
        <dbReference type="EMBL" id="KRK74001.1"/>
    </source>
</evidence>
<dbReference type="STRING" id="1291734.FD02_GL001835"/>
<evidence type="ECO:0000313" key="4">
    <source>
        <dbReference type="Proteomes" id="UP000051804"/>
    </source>
</evidence>